<keyword evidence="7" id="KW-1185">Reference proteome</keyword>
<dbReference type="OrthoDB" id="4732370at2"/>
<sequence length="137" mass="15175">MNNNQLAFLLARITLGINFFLHGLVRIPKLVNFANGVTKGFEDTLLPLILVKPMAYGIPIVEIILGILLTLGISSRKTLTATAVFIIILISGSAFKEDWGAINVQMLYALFVFFLIKNLSQEVWTIGSKINQTNKPQ</sequence>
<feature type="transmembrane region" description="Helical" evidence="5">
    <location>
        <begin position="101"/>
        <end position="119"/>
    </location>
</feature>
<keyword evidence="3 5" id="KW-1133">Transmembrane helix</keyword>
<evidence type="ECO:0000256" key="3">
    <source>
        <dbReference type="ARBA" id="ARBA00022989"/>
    </source>
</evidence>
<proteinExistence type="predicted"/>
<dbReference type="GO" id="GO:0016020">
    <property type="term" value="C:membrane"/>
    <property type="evidence" value="ECO:0007669"/>
    <property type="project" value="UniProtKB-SubCell"/>
</dbReference>
<protein>
    <submittedName>
        <fullName evidence="6">Thiosulfate dehydrogenase [quinone] large subunit</fullName>
    </submittedName>
</protein>
<dbReference type="InterPro" id="IPR032808">
    <property type="entry name" value="DoxX"/>
</dbReference>
<name>A0A1M6CRS4_9FLAO</name>
<evidence type="ECO:0000313" key="6">
    <source>
        <dbReference type="EMBL" id="SHI63670.1"/>
    </source>
</evidence>
<dbReference type="AlphaFoldDB" id="A0A1M6CRS4"/>
<accession>A0A1M6CRS4</accession>
<evidence type="ECO:0000256" key="1">
    <source>
        <dbReference type="ARBA" id="ARBA00004141"/>
    </source>
</evidence>
<reference evidence="6 7" key="1">
    <citation type="submission" date="2016-11" db="EMBL/GenBank/DDBJ databases">
        <authorList>
            <person name="Jaros S."/>
            <person name="Januszkiewicz K."/>
            <person name="Wedrychowicz H."/>
        </authorList>
    </citation>
    <scope>NUCLEOTIDE SEQUENCE [LARGE SCALE GENOMIC DNA]</scope>
    <source>
        <strain evidence="6 7">DSM 21425</strain>
    </source>
</reference>
<keyword evidence="4 5" id="KW-0472">Membrane</keyword>
<feature type="transmembrane region" description="Helical" evidence="5">
    <location>
        <begin position="45"/>
        <end position="71"/>
    </location>
</feature>
<dbReference type="Pfam" id="PF07681">
    <property type="entry name" value="DoxX"/>
    <property type="match status" value="1"/>
</dbReference>
<evidence type="ECO:0000256" key="4">
    <source>
        <dbReference type="ARBA" id="ARBA00023136"/>
    </source>
</evidence>
<evidence type="ECO:0000256" key="5">
    <source>
        <dbReference type="SAM" id="Phobius"/>
    </source>
</evidence>
<feature type="transmembrane region" description="Helical" evidence="5">
    <location>
        <begin position="78"/>
        <end position="95"/>
    </location>
</feature>
<comment type="subcellular location">
    <subcellularLocation>
        <location evidence="1">Membrane</location>
        <topology evidence="1">Multi-pass membrane protein</topology>
    </subcellularLocation>
</comment>
<dbReference type="Proteomes" id="UP000184225">
    <property type="component" value="Unassembled WGS sequence"/>
</dbReference>
<feature type="transmembrane region" description="Helical" evidence="5">
    <location>
        <begin position="7"/>
        <end position="25"/>
    </location>
</feature>
<evidence type="ECO:0000313" key="7">
    <source>
        <dbReference type="Proteomes" id="UP000184225"/>
    </source>
</evidence>
<dbReference type="RefSeq" id="WP_073148997.1">
    <property type="nucleotide sequence ID" value="NZ_FQYY01000003.1"/>
</dbReference>
<gene>
    <name evidence="6" type="ORF">SAMN04488096_103127</name>
</gene>
<dbReference type="EMBL" id="FQYY01000003">
    <property type="protein sequence ID" value="SHI63670.1"/>
    <property type="molecule type" value="Genomic_DNA"/>
</dbReference>
<keyword evidence="2 5" id="KW-0812">Transmembrane</keyword>
<evidence type="ECO:0000256" key="2">
    <source>
        <dbReference type="ARBA" id="ARBA00022692"/>
    </source>
</evidence>
<dbReference type="STRING" id="579105.SAMN04488096_103127"/>
<organism evidence="6 7">
    <name type="scientific">Mesonia phycicola</name>
    <dbReference type="NCBI Taxonomy" id="579105"/>
    <lineage>
        <taxon>Bacteria</taxon>
        <taxon>Pseudomonadati</taxon>
        <taxon>Bacteroidota</taxon>
        <taxon>Flavobacteriia</taxon>
        <taxon>Flavobacteriales</taxon>
        <taxon>Flavobacteriaceae</taxon>
        <taxon>Mesonia</taxon>
    </lineage>
</organism>